<sequence length="117" mass="13612">MYVKYVLKRPRVGQLQTKVLLQEVGMPRGLLPLLDIMECGYLEETGFVWVKQKKKVEHCFDKVGRMVSYAAKITAYVEEFRIRRVQVLVGKLHVGFEQIFWRGAFSLTAARFGSRSR</sequence>
<evidence type="ECO:0000313" key="1">
    <source>
        <dbReference type="EMBL" id="MQM06967.1"/>
    </source>
</evidence>
<dbReference type="SUPFAM" id="SSF141562">
    <property type="entry name" value="At5g01610-like"/>
    <property type="match status" value="1"/>
</dbReference>
<gene>
    <name evidence="1" type="ORF">Taro_039794</name>
</gene>
<dbReference type="EMBL" id="NMUH01003752">
    <property type="protein sequence ID" value="MQM06967.1"/>
    <property type="molecule type" value="Genomic_DNA"/>
</dbReference>
<reference evidence="1" key="1">
    <citation type="submission" date="2017-07" db="EMBL/GenBank/DDBJ databases">
        <title>Taro Niue Genome Assembly and Annotation.</title>
        <authorList>
            <person name="Atibalentja N."/>
            <person name="Keating K."/>
            <person name="Fields C.J."/>
        </authorList>
    </citation>
    <scope>NUCLEOTIDE SEQUENCE</scope>
    <source>
        <strain evidence="1">Niue_2</strain>
        <tissue evidence="1">Leaf</tissue>
    </source>
</reference>
<dbReference type="InterPro" id="IPR036758">
    <property type="entry name" value="At5g01610-like"/>
</dbReference>
<dbReference type="Gene3D" id="2.30.240.10">
    <property type="entry name" value="At5g01610-like"/>
    <property type="match status" value="1"/>
</dbReference>
<organism evidence="1 2">
    <name type="scientific">Colocasia esculenta</name>
    <name type="common">Wild taro</name>
    <name type="synonym">Arum esculentum</name>
    <dbReference type="NCBI Taxonomy" id="4460"/>
    <lineage>
        <taxon>Eukaryota</taxon>
        <taxon>Viridiplantae</taxon>
        <taxon>Streptophyta</taxon>
        <taxon>Embryophyta</taxon>
        <taxon>Tracheophyta</taxon>
        <taxon>Spermatophyta</taxon>
        <taxon>Magnoliopsida</taxon>
        <taxon>Liliopsida</taxon>
        <taxon>Araceae</taxon>
        <taxon>Aroideae</taxon>
        <taxon>Colocasieae</taxon>
        <taxon>Colocasia</taxon>
    </lineage>
</organism>
<dbReference type="PANTHER" id="PTHR31676">
    <property type="entry name" value="T31J12.3 PROTEIN-RELATED"/>
    <property type="match status" value="1"/>
</dbReference>
<keyword evidence="2" id="KW-1185">Reference proteome</keyword>
<accession>A0A843WHH4</accession>
<name>A0A843WHH4_COLES</name>
<dbReference type="OrthoDB" id="1878965at2759"/>
<dbReference type="PANTHER" id="PTHR31676:SF10">
    <property type="entry name" value="EXPRESSED PROTEIN"/>
    <property type="match status" value="1"/>
</dbReference>
<dbReference type="Pfam" id="PF04398">
    <property type="entry name" value="DUF538"/>
    <property type="match status" value="1"/>
</dbReference>
<evidence type="ECO:0000313" key="2">
    <source>
        <dbReference type="Proteomes" id="UP000652761"/>
    </source>
</evidence>
<comment type="caution">
    <text evidence="1">The sequence shown here is derived from an EMBL/GenBank/DDBJ whole genome shotgun (WGS) entry which is preliminary data.</text>
</comment>
<protein>
    <submittedName>
        <fullName evidence="1">Uncharacterized protein</fullName>
    </submittedName>
</protein>
<dbReference type="InterPro" id="IPR007493">
    <property type="entry name" value="DUF538"/>
</dbReference>
<dbReference type="AlphaFoldDB" id="A0A843WHH4"/>
<dbReference type="Proteomes" id="UP000652761">
    <property type="component" value="Unassembled WGS sequence"/>
</dbReference>
<proteinExistence type="predicted"/>